<gene>
    <name evidence="3" type="primary">LOC6901326</name>
</gene>
<dbReference type="ExpressionAtlas" id="A0A6I8UZE0">
    <property type="expression patterns" value="baseline"/>
</dbReference>
<dbReference type="RefSeq" id="XP_002134027.3">
    <property type="nucleotide sequence ID" value="XM_002133991.3"/>
</dbReference>
<sequence length="141" mass="15841">MNSYTKDNVSNIQNVELMAKLLAESGTPLCYEAILDKMEKLNGCPLSNKDRRETMATLEAGQRLGYLQLQGEHYIVKSLTPLSGRSSQARGRPVNRRDSQNRGPAPTRSRSPLRRNPVPSNTIDTETDSRKDFLKSQCKTM</sequence>
<protein>
    <submittedName>
        <fullName evidence="3">Uncharacterized protein</fullName>
    </submittedName>
</protein>
<keyword evidence="2" id="KW-1185">Reference proteome</keyword>
<feature type="compositionally biased region" description="Polar residues" evidence="1">
    <location>
        <begin position="80"/>
        <end position="89"/>
    </location>
</feature>
<proteinExistence type="predicted"/>
<name>A0A6I8UZE0_DROPS</name>
<organism evidence="2 3">
    <name type="scientific">Drosophila pseudoobscura pseudoobscura</name>
    <name type="common">Fruit fly</name>
    <dbReference type="NCBI Taxonomy" id="46245"/>
    <lineage>
        <taxon>Eukaryota</taxon>
        <taxon>Metazoa</taxon>
        <taxon>Ecdysozoa</taxon>
        <taxon>Arthropoda</taxon>
        <taxon>Hexapoda</taxon>
        <taxon>Insecta</taxon>
        <taxon>Pterygota</taxon>
        <taxon>Neoptera</taxon>
        <taxon>Endopterygota</taxon>
        <taxon>Diptera</taxon>
        <taxon>Brachycera</taxon>
        <taxon>Muscomorpha</taxon>
        <taxon>Ephydroidea</taxon>
        <taxon>Drosophilidae</taxon>
        <taxon>Drosophila</taxon>
        <taxon>Sophophora</taxon>
    </lineage>
</organism>
<dbReference type="KEGG" id="dpo:6901326"/>
<evidence type="ECO:0000256" key="1">
    <source>
        <dbReference type="SAM" id="MobiDB-lite"/>
    </source>
</evidence>
<accession>A0A6I8UZE0</accession>
<dbReference type="Proteomes" id="UP000001819">
    <property type="component" value="Chromosome X"/>
</dbReference>
<evidence type="ECO:0000313" key="3">
    <source>
        <dbReference type="RefSeq" id="XP_002134027.3"/>
    </source>
</evidence>
<evidence type="ECO:0000313" key="2">
    <source>
        <dbReference type="Proteomes" id="UP000001819"/>
    </source>
</evidence>
<feature type="region of interest" description="Disordered" evidence="1">
    <location>
        <begin position="79"/>
        <end position="141"/>
    </location>
</feature>
<dbReference type="InParanoid" id="A0A6I8UZE0"/>
<dbReference type="AlphaFoldDB" id="A0A6I8UZE0"/>
<reference evidence="3" key="1">
    <citation type="submission" date="2025-08" db="UniProtKB">
        <authorList>
            <consortium name="RefSeq"/>
        </authorList>
    </citation>
    <scope>IDENTIFICATION</scope>
    <source>
        <strain evidence="3">MV-25-SWS-2005</strain>
        <tissue evidence="3">Whole body</tissue>
    </source>
</reference>